<keyword evidence="5 12" id="KW-0808">Transferase</keyword>
<evidence type="ECO:0000256" key="13">
    <source>
        <dbReference type="SAM" id="Coils"/>
    </source>
</evidence>
<keyword evidence="8" id="KW-0472">Membrane</keyword>
<dbReference type="CDD" id="cd00475">
    <property type="entry name" value="Cis_IPPS"/>
    <property type="match status" value="1"/>
</dbReference>
<evidence type="ECO:0000256" key="4">
    <source>
        <dbReference type="ARBA" id="ARBA00005432"/>
    </source>
</evidence>
<protein>
    <recommendedName>
        <fullName evidence="12">Alkyl transferase</fullName>
        <ecNumber evidence="12">2.5.1.-</ecNumber>
    </recommendedName>
</protein>
<dbReference type="FunFam" id="3.40.1180.10:FF:000002">
    <property type="entry name" value="Alkyl transferase"/>
    <property type="match status" value="1"/>
</dbReference>
<dbReference type="EC" id="2.5.1.-" evidence="12"/>
<dbReference type="EnsemblMetazoa" id="XM_014384325.2">
    <property type="protein sequence ID" value="XP_014239811.1"/>
    <property type="gene ID" value="LOC106661118"/>
</dbReference>
<evidence type="ECO:0000256" key="2">
    <source>
        <dbReference type="ARBA" id="ARBA00004406"/>
    </source>
</evidence>
<dbReference type="HAMAP" id="MF_01139">
    <property type="entry name" value="ISPT"/>
    <property type="match status" value="1"/>
</dbReference>
<evidence type="ECO:0000313" key="15">
    <source>
        <dbReference type="Proteomes" id="UP000494040"/>
    </source>
</evidence>
<organism evidence="14 15">
    <name type="scientific">Cimex lectularius</name>
    <name type="common">Bed bug</name>
    <name type="synonym">Acanthia lectularia</name>
    <dbReference type="NCBI Taxonomy" id="79782"/>
    <lineage>
        <taxon>Eukaryota</taxon>
        <taxon>Metazoa</taxon>
        <taxon>Ecdysozoa</taxon>
        <taxon>Arthropoda</taxon>
        <taxon>Hexapoda</taxon>
        <taxon>Insecta</taxon>
        <taxon>Pterygota</taxon>
        <taxon>Neoptera</taxon>
        <taxon>Paraneoptera</taxon>
        <taxon>Hemiptera</taxon>
        <taxon>Heteroptera</taxon>
        <taxon>Panheteroptera</taxon>
        <taxon>Cimicomorpha</taxon>
        <taxon>Cimicidae</taxon>
        <taxon>Cimex</taxon>
    </lineage>
</organism>
<dbReference type="InterPro" id="IPR018520">
    <property type="entry name" value="UPP_synth-like_CS"/>
</dbReference>
<dbReference type="RefSeq" id="XP_014239811.1">
    <property type="nucleotide sequence ID" value="XM_014384325.2"/>
</dbReference>
<dbReference type="GO" id="GO:1904423">
    <property type="term" value="C:dehydrodolichyl diphosphate synthase complex"/>
    <property type="evidence" value="ECO:0007669"/>
    <property type="project" value="TreeGrafter"/>
</dbReference>
<proteinExistence type="inferred from homology"/>
<dbReference type="Pfam" id="PF01255">
    <property type="entry name" value="Prenyltransf"/>
    <property type="match status" value="1"/>
</dbReference>
<dbReference type="SUPFAM" id="SSF64005">
    <property type="entry name" value="Undecaprenyl diphosphate synthase"/>
    <property type="match status" value="1"/>
</dbReference>
<dbReference type="AlphaFoldDB" id="A0A8I6R7A8"/>
<comment type="cofactor">
    <cofactor evidence="1">
        <name>Mg(2+)</name>
        <dbReference type="ChEBI" id="CHEBI:18420"/>
    </cofactor>
</comment>
<sequence length="290" mass="33459">MSWIRDSSLSWPSLLLLRILKCGRIPQHIAFIMDGNRRFAKKVNIQKVKGHSKGFDKLSETLQWCLDIGVKEVTVYAFSIENYKRTKEEVDDLMNLSREKLKRLLEEKEVINEYGMKIRIIGNRSLLPQDITELMTEAEDMFKNNNKTILNIAFSYSAQDEITNAVNLSLRGLHEGSLNEEDLNVSLLSRCLYTADSPHPELVIRTSGETRLSDFLLWQSSCSYLHFTGVLWPEFSVWDFLWAIFKYQSVAEKLDELRNNLHPTGNFSPKAAQFLNKIQLGQLKNSIVPI</sequence>
<evidence type="ECO:0000256" key="11">
    <source>
        <dbReference type="ARBA" id="ARBA00064670"/>
    </source>
</evidence>
<dbReference type="OrthoDB" id="4173905at2759"/>
<reference evidence="14" key="1">
    <citation type="submission" date="2022-01" db="UniProtKB">
        <authorList>
            <consortium name="EnsemblMetazoa"/>
        </authorList>
    </citation>
    <scope>IDENTIFICATION</scope>
</reference>
<feature type="coiled-coil region" evidence="13">
    <location>
        <begin position="80"/>
        <end position="107"/>
    </location>
</feature>
<keyword evidence="7" id="KW-0460">Magnesium</keyword>
<dbReference type="GeneID" id="106661118"/>
<dbReference type="PANTHER" id="PTHR10291:SF43">
    <property type="entry name" value="DEHYDRODOLICHYL DIPHOSPHATE SYNTHASE COMPLEX SUBUNIT DHDDS"/>
    <property type="match status" value="1"/>
</dbReference>
<dbReference type="GO" id="GO:0016094">
    <property type="term" value="P:polyprenol biosynthetic process"/>
    <property type="evidence" value="ECO:0007669"/>
    <property type="project" value="TreeGrafter"/>
</dbReference>
<evidence type="ECO:0000313" key="14">
    <source>
        <dbReference type="EnsemblMetazoa" id="XP_014239811.1"/>
    </source>
</evidence>
<dbReference type="InterPro" id="IPR001441">
    <property type="entry name" value="UPP_synth-like"/>
</dbReference>
<evidence type="ECO:0000256" key="9">
    <source>
        <dbReference type="ARBA" id="ARBA00047353"/>
    </source>
</evidence>
<dbReference type="InterPro" id="IPR036424">
    <property type="entry name" value="UPP_synth-like_sf"/>
</dbReference>
<comment type="subunit">
    <text evidence="11">Forms an active dehydrodolichyl diphosphate synthase complex with NUS1.</text>
</comment>
<dbReference type="PROSITE" id="PS01066">
    <property type="entry name" value="UPP_SYNTHASE"/>
    <property type="match status" value="1"/>
</dbReference>
<keyword evidence="6" id="KW-0256">Endoplasmic reticulum</keyword>
<comment type="pathway">
    <text evidence="3">Protein modification; protein glycosylation.</text>
</comment>
<dbReference type="KEGG" id="clec:106661118"/>
<keyword evidence="15" id="KW-1185">Reference proteome</keyword>
<dbReference type="Proteomes" id="UP000494040">
    <property type="component" value="Unassembled WGS sequence"/>
</dbReference>
<evidence type="ECO:0000256" key="1">
    <source>
        <dbReference type="ARBA" id="ARBA00001946"/>
    </source>
</evidence>
<comment type="function">
    <text evidence="10">With NUS1, forms the dehydrodolichyl diphosphate synthase (DDS) complex, an essential component of the dolichol monophosphate (Dol-P) biosynthetic machinery. Adds multiple copies of isopentenyl pyrophosphate (IPP) to farnesyl pyrophosphate (FPP) to produce dehydrodolichyl diphosphate (Dedol-PP), a precursor of dolichol which is utilized as a sugar carrier in protein glycosylation in the endoplasmic reticulum (ER).</text>
</comment>
<keyword evidence="13" id="KW-0175">Coiled coil</keyword>
<dbReference type="PANTHER" id="PTHR10291">
    <property type="entry name" value="DEHYDRODOLICHYL DIPHOSPHATE SYNTHASE FAMILY MEMBER"/>
    <property type="match status" value="1"/>
</dbReference>
<evidence type="ECO:0000256" key="3">
    <source>
        <dbReference type="ARBA" id="ARBA00004922"/>
    </source>
</evidence>
<accession>A0A8I6R7A8</accession>
<evidence type="ECO:0000256" key="8">
    <source>
        <dbReference type="ARBA" id="ARBA00023136"/>
    </source>
</evidence>
<dbReference type="NCBIfam" id="TIGR00055">
    <property type="entry name" value="uppS"/>
    <property type="match status" value="1"/>
</dbReference>
<dbReference type="OMA" id="FDRRDLW"/>
<evidence type="ECO:0000256" key="10">
    <source>
        <dbReference type="ARBA" id="ARBA00058504"/>
    </source>
</evidence>
<evidence type="ECO:0000256" key="12">
    <source>
        <dbReference type="RuleBase" id="RU363018"/>
    </source>
</evidence>
<dbReference type="GO" id="GO:0005789">
    <property type="term" value="C:endoplasmic reticulum membrane"/>
    <property type="evidence" value="ECO:0007669"/>
    <property type="project" value="UniProtKB-SubCell"/>
</dbReference>
<comment type="subcellular location">
    <subcellularLocation>
        <location evidence="2">Endoplasmic reticulum membrane</location>
        <topology evidence="2">Peripheral membrane protein</topology>
    </subcellularLocation>
</comment>
<dbReference type="Gene3D" id="3.40.1180.10">
    <property type="entry name" value="Decaprenyl diphosphate synthase-like"/>
    <property type="match status" value="1"/>
</dbReference>
<evidence type="ECO:0000256" key="6">
    <source>
        <dbReference type="ARBA" id="ARBA00022824"/>
    </source>
</evidence>
<dbReference type="CTD" id="79947"/>
<name>A0A8I6R7A8_CIMLE</name>
<comment type="similarity">
    <text evidence="4 12">Belongs to the UPP synthase family.</text>
</comment>
<evidence type="ECO:0000256" key="7">
    <source>
        <dbReference type="ARBA" id="ARBA00022842"/>
    </source>
</evidence>
<dbReference type="GO" id="GO:0045547">
    <property type="term" value="F:ditrans,polycis-polyprenyl diphosphate synthase [(2E,6E)-farnesyl diphosphate specific] activity"/>
    <property type="evidence" value="ECO:0007669"/>
    <property type="project" value="UniProtKB-EC"/>
</dbReference>
<comment type="catalytic activity">
    <reaction evidence="9">
        <text>n isopentenyl diphosphate + (2E,6E)-farnesyl diphosphate = a di-trans,poly-cis-polyprenyl diphosphate + n diphosphate</text>
        <dbReference type="Rhea" id="RHEA:53008"/>
        <dbReference type="Rhea" id="RHEA-COMP:19494"/>
        <dbReference type="ChEBI" id="CHEBI:33019"/>
        <dbReference type="ChEBI" id="CHEBI:128769"/>
        <dbReference type="ChEBI" id="CHEBI:136960"/>
        <dbReference type="ChEBI" id="CHEBI:175763"/>
        <dbReference type="EC" id="2.5.1.87"/>
    </reaction>
</comment>
<evidence type="ECO:0000256" key="5">
    <source>
        <dbReference type="ARBA" id="ARBA00022679"/>
    </source>
</evidence>